<organism evidence="2 3">
    <name type="scientific">Pseudoduganella violacea</name>
    <dbReference type="NCBI Taxonomy" id="1715466"/>
    <lineage>
        <taxon>Bacteria</taxon>
        <taxon>Pseudomonadati</taxon>
        <taxon>Pseudomonadota</taxon>
        <taxon>Betaproteobacteria</taxon>
        <taxon>Burkholderiales</taxon>
        <taxon>Oxalobacteraceae</taxon>
        <taxon>Telluria group</taxon>
        <taxon>Pseudoduganella</taxon>
    </lineage>
</organism>
<evidence type="ECO:0000256" key="1">
    <source>
        <dbReference type="SAM" id="MobiDB-lite"/>
    </source>
</evidence>
<dbReference type="NCBIfam" id="TIGR03741">
    <property type="entry name" value="PRTRC_E"/>
    <property type="match status" value="1"/>
</dbReference>
<dbReference type="Proteomes" id="UP000541535">
    <property type="component" value="Unassembled WGS sequence"/>
</dbReference>
<accession>A0A7W5BEM2</accession>
<feature type="compositionally biased region" description="Low complexity" evidence="1">
    <location>
        <begin position="93"/>
        <end position="120"/>
    </location>
</feature>
<proteinExistence type="predicted"/>
<protein>
    <submittedName>
        <fullName evidence="2">PRTRC genetic system protein E</fullName>
    </submittedName>
</protein>
<feature type="compositionally biased region" description="Basic and acidic residues" evidence="1">
    <location>
        <begin position="146"/>
        <end position="157"/>
    </location>
</feature>
<name>A0A7W5BEM2_9BURK</name>
<keyword evidence="3" id="KW-1185">Reference proteome</keyword>
<reference evidence="2 3" key="1">
    <citation type="submission" date="2020-08" db="EMBL/GenBank/DDBJ databases">
        <title>Genomic Encyclopedia of Type Strains, Phase III (KMG-III): the genomes of soil and plant-associated and newly described type strains.</title>
        <authorList>
            <person name="Whitman W."/>
        </authorList>
    </citation>
    <scope>NUCLEOTIDE SEQUENCE [LARGE SCALE GENOMIC DNA]</scope>
    <source>
        <strain evidence="2 3">CECT 8897</strain>
    </source>
</reference>
<dbReference type="EMBL" id="JACHXD010000019">
    <property type="protein sequence ID" value="MBB3121709.1"/>
    <property type="molecule type" value="Genomic_DNA"/>
</dbReference>
<dbReference type="RefSeq" id="WP_183443399.1">
    <property type="nucleotide sequence ID" value="NZ_JACHXD010000019.1"/>
</dbReference>
<sequence>MMGLFTELYALTRHTRLAMLVTADHDTGRMTICVMPRAQPGAQTPLSTDLTLTATPAEFDADFVAALTGYSRQLVPLLEQAAAASKALEEAKQTPQRAAPAPRAKACSTPASPHASTSSTVGSAVPAQATPATETPLENPNDDPDRDWMKNRQPELF</sequence>
<gene>
    <name evidence="2" type="ORF">FHS03_004801</name>
</gene>
<dbReference type="InterPro" id="IPR022273">
    <property type="entry name" value="PRTRC_protein-E"/>
</dbReference>
<feature type="region of interest" description="Disordered" evidence="1">
    <location>
        <begin position="86"/>
        <end position="157"/>
    </location>
</feature>
<comment type="caution">
    <text evidence="2">The sequence shown here is derived from an EMBL/GenBank/DDBJ whole genome shotgun (WGS) entry which is preliminary data.</text>
</comment>
<evidence type="ECO:0000313" key="2">
    <source>
        <dbReference type="EMBL" id="MBB3121709.1"/>
    </source>
</evidence>
<evidence type="ECO:0000313" key="3">
    <source>
        <dbReference type="Proteomes" id="UP000541535"/>
    </source>
</evidence>
<dbReference type="AlphaFoldDB" id="A0A7W5BEM2"/>